<evidence type="ECO:0000313" key="1">
    <source>
        <dbReference type="EMBL" id="APG92782.1"/>
    </source>
</evidence>
<protein>
    <submittedName>
        <fullName evidence="1">tRNA-Ser-CGA</fullName>
    </submittedName>
</protein>
<dbReference type="OrthoDB" id="8280003at2"/>
<organism evidence="1 3">
    <name type="scientific">Sinorhizobium americanum</name>
    <dbReference type="NCBI Taxonomy" id="194963"/>
    <lineage>
        <taxon>Bacteria</taxon>
        <taxon>Pseudomonadati</taxon>
        <taxon>Pseudomonadota</taxon>
        <taxon>Alphaproteobacteria</taxon>
        <taxon>Hyphomicrobiales</taxon>
        <taxon>Rhizobiaceae</taxon>
        <taxon>Sinorhizobium/Ensifer group</taxon>
        <taxon>Sinorhizobium</taxon>
    </lineage>
</organism>
<dbReference type="RefSeq" id="WP_082912095.1">
    <property type="nucleotide sequence ID" value="NZ_CP013107.1"/>
</dbReference>
<gene>
    <name evidence="2" type="ORF">EV184_105201</name>
    <name evidence="1" type="ORF">SAMCFNEI73_Ch3530</name>
</gene>
<keyword evidence="3" id="KW-1185">Reference proteome</keyword>
<reference evidence="1 3" key="1">
    <citation type="submission" date="2015-10" db="EMBL/GenBank/DDBJ databases">
        <title>Genomic differences between typical nodule nitrogen-fixing rhizobial strains and those coming from bean seeds.</title>
        <authorList>
            <person name="Peralta H."/>
            <person name="Aguilar-Vera A."/>
            <person name="Diaz R."/>
            <person name="Mora Y."/>
            <person name="Martinez-Batallar G."/>
            <person name="Salazar E."/>
            <person name="Vargas-Lagunas C."/>
            <person name="Encarnacion S."/>
            <person name="Girard L."/>
            <person name="Mora J."/>
        </authorList>
    </citation>
    <scope>NUCLEOTIDE SEQUENCE [LARGE SCALE GENOMIC DNA]</scope>
    <source>
        <strain evidence="1 3">CFNEI 73</strain>
    </source>
</reference>
<evidence type="ECO:0000313" key="2">
    <source>
        <dbReference type="EMBL" id="TCN31946.1"/>
    </source>
</evidence>
<dbReference type="EMBL" id="SLVU01000005">
    <property type="protein sequence ID" value="TCN31946.1"/>
    <property type="molecule type" value="Genomic_DNA"/>
</dbReference>
<dbReference type="Proteomes" id="UP000295043">
    <property type="component" value="Unassembled WGS sequence"/>
</dbReference>
<evidence type="ECO:0000313" key="3">
    <source>
        <dbReference type="Proteomes" id="UP000182306"/>
    </source>
</evidence>
<sequence>MSDIVEHYSDPQDASLALYLIENDGDELTDILVAALEDAFRILREDWSSQTMH</sequence>
<proteinExistence type="predicted"/>
<evidence type="ECO:0000313" key="4">
    <source>
        <dbReference type="Proteomes" id="UP000295043"/>
    </source>
</evidence>
<reference evidence="2 4" key="2">
    <citation type="submission" date="2019-03" db="EMBL/GenBank/DDBJ databases">
        <title>Genomic Encyclopedia of Type Strains, Phase IV (KMG-V): Genome sequencing to study the core and pangenomes of soil and plant-associated prokaryotes.</title>
        <authorList>
            <person name="Whitman W."/>
        </authorList>
    </citation>
    <scope>NUCLEOTIDE SEQUENCE [LARGE SCALE GENOMIC DNA]</scope>
    <source>
        <strain evidence="2 4">23C40</strain>
    </source>
</reference>
<dbReference type="EMBL" id="CP013107">
    <property type="protein sequence ID" value="APG92782.1"/>
    <property type="molecule type" value="Genomic_DNA"/>
</dbReference>
<dbReference type="AlphaFoldDB" id="A0A1L3LRS4"/>
<dbReference type="Proteomes" id="UP000182306">
    <property type="component" value="Chromosome"/>
</dbReference>
<accession>A0A1L3LRS4</accession>
<name>A0A1L3LRS4_9HYPH</name>
<dbReference type="KEGG" id="same:SAMCFNEI73_Ch3530"/>
<dbReference type="STRING" id="194963.SAMCFNEI73_Ch3530"/>